<comment type="similarity">
    <text evidence="2 8">Belongs to the gluconokinase GntK/GntV family.</text>
</comment>
<dbReference type="GO" id="GO:0005737">
    <property type="term" value="C:cytoplasm"/>
    <property type="evidence" value="ECO:0007669"/>
    <property type="project" value="TreeGrafter"/>
</dbReference>
<evidence type="ECO:0000256" key="3">
    <source>
        <dbReference type="ARBA" id="ARBA00022679"/>
    </source>
</evidence>
<accession>A0A8B8DQ60</accession>
<dbReference type="Pfam" id="PF01202">
    <property type="entry name" value="SKI"/>
    <property type="match status" value="1"/>
</dbReference>
<sequence>MIFVIMGVCGSGKSTVGSALAEKLEVAFRDADDFHSKENKEKMSQGIPLTDRDRLPWLLAIHEYMRGLSQGGKSGVVTCSALKKMYRDILVHGSPSASCHDLGIQDIVFVLLHGDREVLQERMRLRQGHFMPSTLLDSQLATLERPTNDEKCVQLDINQPYEDLVEQIIGKTKVLL</sequence>
<gene>
    <name evidence="10" type="primary">LOC111128802</name>
</gene>
<evidence type="ECO:0000313" key="10">
    <source>
        <dbReference type="RefSeq" id="XP_022330372.1"/>
    </source>
</evidence>
<keyword evidence="9" id="KW-1185">Reference proteome</keyword>
<keyword evidence="4 8" id="KW-0547">Nucleotide-binding</keyword>
<name>A0A8B8DQ60_CRAVI</name>
<dbReference type="SUPFAM" id="SSF52540">
    <property type="entry name" value="P-loop containing nucleoside triphosphate hydrolases"/>
    <property type="match status" value="1"/>
</dbReference>
<dbReference type="InterPro" id="IPR031322">
    <property type="entry name" value="Shikimate/glucono_kinase"/>
</dbReference>
<evidence type="ECO:0000256" key="2">
    <source>
        <dbReference type="ARBA" id="ARBA00008420"/>
    </source>
</evidence>
<dbReference type="InterPro" id="IPR006001">
    <property type="entry name" value="Therm_gnt_kin"/>
</dbReference>
<comment type="catalytic activity">
    <reaction evidence="7 8">
        <text>D-gluconate + ATP = 6-phospho-D-gluconate + ADP + H(+)</text>
        <dbReference type="Rhea" id="RHEA:19433"/>
        <dbReference type="ChEBI" id="CHEBI:15378"/>
        <dbReference type="ChEBI" id="CHEBI:18391"/>
        <dbReference type="ChEBI" id="CHEBI:30616"/>
        <dbReference type="ChEBI" id="CHEBI:58759"/>
        <dbReference type="ChEBI" id="CHEBI:456216"/>
        <dbReference type="EC" id="2.7.1.12"/>
    </reaction>
</comment>
<reference evidence="10" key="1">
    <citation type="submission" date="2025-08" db="UniProtKB">
        <authorList>
            <consortium name="RefSeq"/>
        </authorList>
    </citation>
    <scope>IDENTIFICATION</scope>
    <source>
        <tissue evidence="10">Whole sample</tissue>
    </source>
</reference>
<proteinExistence type="inferred from homology"/>
<dbReference type="EC" id="2.7.1.12" evidence="8"/>
<dbReference type="GO" id="GO:0046316">
    <property type="term" value="F:gluconokinase activity"/>
    <property type="evidence" value="ECO:0007669"/>
    <property type="project" value="UniProtKB-EC"/>
</dbReference>
<dbReference type="OrthoDB" id="275177at2759"/>
<dbReference type="KEGG" id="cvn:111128802"/>
<dbReference type="AlphaFoldDB" id="A0A8B8DQ60"/>
<dbReference type="UniPathway" id="UPA00792"/>
<dbReference type="GO" id="GO:0005524">
    <property type="term" value="F:ATP binding"/>
    <property type="evidence" value="ECO:0007669"/>
    <property type="project" value="UniProtKB-KW"/>
</dbReference>
<dbReference type="CDD" id="cd02021">
    <property type="entry name" value="GntK"/>
    <property type="match status" value="1"/>
</dbReference>
<protein>
    <recommendedName>
        <fullName evidence="8">Gluconokinase</fullName>
        <ecNumber evidence="8">2.7.1.12</ecNumber>
    </recommendedName>
</protein>
<dbReference type="Gene3D" id="3.40.50.300">
    <property type="entry name" value="P-loop containing nucleotide triphosphate hydrolases"/>
    <property type="match status" value="1"/>
</dbReference>
<evidence type="ECO:0000313" key="9">
    <source>
        <dbReference type="Proteomes" id="UP000694844"/>
    </source>
</evidence>
<keyword evidence="3 8" id="KW-0808">Transferase</keyword>
<keyword evidence="6 8" id="KW-0067">ATP-binding</keyword>
<dbReference type="PANTHER" id="PTHR43442">
    <property type="entry name" value="GLUCONOKINASE-RELATED"/>
    <property type="match status" value="1"/>
</dbReference>
<dbReference type="PANTHER" id="PTHR43442:SF3">
    <property type="entry name" value="GLUCONOKINASE-RELATED"/>
    <property type="match status" value="1"/>
</dbReference>
<dbReference type="Proteomes" id="UP000694844">
    <property type="component" value="Chromosome 4"/>
</dbReference>
<evidence type="ECO:0000256" key="8">
    <source>
        <dbReference type="RuleBase" id="RU363066"/>
    </source>
</evidence>
<evidence type="ECO:0000256" key="4">
    <source>
        <dbReference type="ARBA" id="ARBA00022741"/>
    </source>
</evidence>
<evidence type="ECO:0000256" key="7">
    <source>
        <dbReference type="ARBA" id="ARBA00048090"/>
    </source>
</evidence>
<organism evidence="9 10">
    <name type="scientific">Crassostrea virginica</name>
    <name type="common">Eastern oyster</name>
    <dbReference type="NCBI Taxonomy" id="6565"/>
    <lineage>
        <taxon>Eukaryota</taxon>
        <taxon>Metazoa</taxon>
        <taxon>Spiralia</taxon>
        <taxon>Lophotrochozoa</taxon>
        <taxon>Mollusca</taxon>
        <taxon>Bivalvia</taxon>
        <taxon>Autobranchia</taxon>
        <taxon>Pteriomorphia</taxon>
        <taxon>Ostreida</taxon>
        <taxon>Ostreoidea</taxon>
        <taxon>Ostreidae</taxon>
        <taxon>Crassostrea</taxon>
    </lineage>
</organism>
<dbReference type="RefSeq" id="XP_022330372.1">
    <property type="nucleotide sequence ID" value="XM_022474664.1"/>
</dbReference>
<evidence type="ECO:0000256" key="1">
    <source>
        <dbReference type="ARBA" id="ARBA00004875"/>
    </source>
</evidence>
<comment type="pathway">
    <text evidence="1 8">Carbohydrate acid metabolism; D-gluconate degradation.</text>
</comment>
<dbReference type="NCBIfam" id="TIGR01313">
    <property type="entry name" value="therm_gnt_kin"/>
    <property type="match status" value="1"/>
</dbReference>
<keyword evidence="5 8" id="KW-0418">Kinase</keyword>
<dbReference type="GO" id="GO:0005975">
    <property type="term" value="P:carbohydrate metabolic process"/>
    <property type="evidence" value="ECO:0007669"/>
    <property type="project" value="InterPro"/>
</dbReference>
<dbReference type="InterPro" id="IPR027417">
    <property type="entry name" value="P-loop_NTPase"/>
</dbReference>
<evidence type="ECO:0000256" key="5">
    <source>
        <dbReference type="ARBA" id="ARBA00022777"/>
    </source>
</evidence>
<dbReference type="FunFam" id="3.40.50.300:FF:000522">
    <property type="entry name" value="Gluconokinase"/>
    <property type="match status" value="1"/>
</dbReference>
<dbReference type="GeneID" id="111128802"/>
<evidence type="ECO:0000256" key="6">
    <source>
        <dbReference type="ARBA" id="ARBA00022840"/>
    </source>
</evidence>